<organism evidence="1 2">
    <name type="scientific">Olea europaea subsp. europaea</name>
    <dbReference type="NCBI Taxonomy" id="158383"/>
    <lineage>
        <taxon>Eukaryota</taxon>
        <taxon>Viridiplantae</taxon>
        <taxon>Streptophyta</taxon>
        <taxon>Embryophyta</taxon>
        <taxon>Tracheophyta</taxon>
        <taxon>Spermatophyta</taxon>
        <taxon>Magnoliopsida</taxon>
        <taxon>eudicotyledons</taxon>
        <taxon>Gunneridae</taxon>
        <taxon>Pentapetalae</taxon>
        <taxon>asterids</taxon>
        <taxon>lamiids</taxon>
        <taxon>Lamiales</taxon>
        <taxon>Oleaceae</taxon>
        <taxon>Oleeae</taxon>
        <taxon>Olea</taxon>
    </lineage>
</organism>
<dbReference type="EMBL" id="CACTIH010009736">
    <property type="protein sequence ID" value="CAA3032910.1"/>
    <property type="molecule type" value="Genomic_DNA"/>
</dbReference>
<gene>
    <name evidence="1" type="ORF">OLEA9_A042192</name>
</gene>
<accession>A0A8S0VH01</accession>
<evidence type="ECO:0000313" key="1">
    <source>
        <dbReference type="EMBL" id="CAA3032910.1"/>
    </source>
</evidence>
<name>A0A8S0VH01_OLEEU</name>
<sequence length="287" mass="31588">MSQQSSLLQRWSLHSLNRKSVLPPIPNCLTQFGLSLNEVRYSSRFGRTKSDVPFFRICISGTEREGSAAIFLSENFKQILVTSEEWHLDGTFKTCQKIDGVKQILTIMALAYDHLFPAATILMDRKTVDAYKAVLQAILSITPGVAAVCKKAASLGIRPLLRENEHAKKVVKMTMALPFLPANKIRAGFVAIQERAALHNVEEPLSIFLQYVETTWVRGKLTCKFLNSLRSDGTNERTAGALIVGACPEGEGERGEISLCGRRGSVTCRHVKGIVLSLAGIGGRNED</sequence>
<protein>
    <submittedName>
        <fullName evidence="1">Uncharacterized protein</fullName>
    </submittedName>
</protein>
<dbReference type="OrthoDB" id="6600901at2759"/>
<dbReference type="Proteomes" id="UP000594638">
    <property type="component" value="Unassembled WGS sequence"/>
</dbReference>
<comment type="caution">
    <text evidence="1">The sequence shown here is derived from an EMBL/GenBank/DDBJ whole genome shotgun (WGS) entry which is preliminary data.</text>
</comment>
<proteinExistence type="predicted"/>
<evidence type="ECO:0000313" key="2">
    <source>
        <dbReference type="Proteomes" id="UP000594638"/>
    </source>
</evidence>
<reference evidence="1 2" key="1">
    <citation type="submission" date="2019-12" db="EMBL/GenBank/DDBJ databases">
        <authorList>
            <person name="Alioto T."/>
            <person name="Alioto T."/>
            <person name="Gomez Garrido J."/>
        </authorList>
    </citation>
    <scope>NUCLEOTIDE SEQUENCE [LARGE SCALE GENOMIC DNA]</scope>
</reference>
<dbReference type="AlphaFoldDB" id="A0A8S0VH01"/>
<dbReference type="Gramene" id="OE9A042192T1">
    <property type="protein sequence ID" value="OE9A042192C1"/>
    <property type="gene ID" value="OE9A042192"/>
</dbReference>
<keyword evidence="2" id="KW-1185">Reference proteome</keyword>